<reference evidence="2 3" key="1">
    <citation type="journal article" date="2020" name="Cell">
        <title>Large-Scale Comparative Analyses of Tick Genomes Elucidate Their Genetic Diversity and Vector Capacities.</title>
        <authorList>
            <consortium name="Tick Genome and Microbiome Consortium (TIGMIC)"/>
            <person name="Jia N."/>
            <person name="Wang J."/>
            <person name="Shi W."/>
            <person name="Du L."/>
            <person name="Sun Y."/>
            <person name="Zhan W."/>
            <person name="Jiang J.F."/>
            <person name="Wang Q."/>
            <person name="Zhang B."/>
            <person name="Ji P."/>
            <person name="Bell-Sakyi L."/>
            <person name="Cui X.M."/>
            <person name="Yuan T.T."/>
            <person name="Jiang B.G."/>
            <person name="Yang W.F."/>
            <person name="Lam T.T."/>
            <person name="Chang Q.C."/>
            <person name="Ding S.J."/>
            <person name="Wang X.J."/>
            <person name="Zhu J.G."/>
            <person name="Ruan X.D."/>
            <person name="Zhao L."/>
            <person name="Wei J.T."/>
            <person name="Ye R.Z."/>
            <person name="Que T.C."/>
            <person name="Du C.H."/>
            <person name="Zhou Y.H."/>
            <person name="Cheng J.X."/>
            <person name="Dai P.F."/>
            <person name="Guo W.B."/>
            <person name="Han X.H."/>
            <person name="Huang E.J."/>
            <person name="Li L.F."/>
            <person name="Wei W."/>
            <person name="Gao Y.C."/>
            <person name="Liu J.Z."/>
            <person name="Shao H.Z."/>
            <person name="Wang X."/>
            <person name="Wang C.C."/>
            <person name="Yang T.C."/>
            <person name="Huo Q.B."/>
            <person name="Li W."/>
            <person name="Chen H.Y."/>
            <person name="Chen S.E."/>
            <person name="Zhou L.G."/>
            <person name="Ni X.B."/>
            <person name="Tian J.H."/>
            <person name="Sheng Y."/>
            <person name="Liu T."/>
            <person name="Pan Y.S."/>
            <person name="Xia L.Y."/>
            <person name="Li J."/>
            <person name="Zhao F."/>
            <person name="Cao W.C."/>
        </authorList>
    </citation>
    <scope>NUCLEOTIDE SEQUENCE [LARGE SCALE GENOMIC DNA]</scope>
    <source>
        <strain evidence="2">HaeL-2018</strain>
    </source>
</reference>
<dbReference type="AlphaFoldDB" id="A0A9J6G8M7"/>
<feature type="compositionally biased region" description="Polar residues" evidence="1">
    <location>
        <begin position="57"/>
        <end position="66"/>
    </location>
</feature>
<accession>A0A9J6G8M7</accession>
<gene>
    <name evidence="2" type="ORF">HPB48_019739</name>
</gene>
<evidence type="ECO:0000313" key="2">
    <source>
        <dbReference type="EMBL" id="KAH9370896.1"/>
    </source>
</evidence>
<dbReference type="EMBL" id="JABSTR010000005">
    <property type="protein sequence ID" value="KAH9370896.1"/>
    <property type="molecule type" value="Genomic_DNA"/>
</dbReference>
<sequence length="507" mass="52951">MVDIHLLCSKFKGQPAFACSVELYIGDMHSADMLKKAEKKGSSSRAGSHRPSPVPSRKSSTRSTAAQRPRFPDALGIPLQPTLPAAPAPQRERWVEVADSEVGERPRLVTAAVSGISKRRPCKVGSRLVGLRATTKPFKLKLDSVNEIAVLRRVFTADHLTGPAKSVSLAGDSCEIATASPTVPPTSKASVGDTSATQPRVAESTGQAKGQAGTLAAKARAGKEVAGLVSDCAGKAKKPGNTQASPLRSTAVGVEAVGQTANAHLGASKPLPYHDRPCPKGLLGADATADGCGGKAPAGTGADGIVRRQDGGAMSRDPDLHAIQLPSAQTCSRARAYPPVLSCFDKPLYRRKRGLRRAPGDFFGPPRRRRSSAASNVVDHRTARKSLPNHARACSNGLPVAVAPSDICGCEKTAGTAPAVCSGFDMRTRVDKRAAENNFACAGGDGVKRVHEKGSVLKLRLVVMRVALTVGTSPTACRGGSPHASANLEHRNWCSNQVDSHLEAAPD</sequence>
<feature type="compositionally biased region" description="Low complexity" evidence="1">
    <location>
        <begin position="78"/>
        <end position="89"/>
    </location>
</feature>
<evidence type="ECO:0000256" key="1">
    <source>
        <dbReference type="SAM" id="MobiDB-lite"/>
    </source>
</evidence>
<dbReference type="VEuPathDB" id="VectorBase:HLOH_055582"/>
<comment type="caution">
    <text evidence="2">The sequence shown here is derived from an EMBL/GenBank/DDBJ whole genome shotgun (WGS) entry which is preliminary data.</text>
</comment>
<protein>
    <submittedName>
        <fullName evidence="2">Uncharacterized protein</fullName>
    </submittedName>
</protein>
<feature type="compositionally biased region" description="Polar residues" evidence="1">
    <location>
        <begin position="179"/>
        <end position="208"/>
    </location>
</feature>
<dbReference type="Proteomes" id="UP000821853">
    <property type="component" value="Chromosome 3"/>
</dbReference>
<feature type="region of interest" description="Disordered" evidence="1">
    <location>
        <begin position="178"/>
        <end position="209"/>
    </location>
</feature>
<feature type="region of interest" description="Disordered" evidence="1">
    <location>
        <begin position="357"/>
        <end position="380"/>
    </location>
</feature>
<proteinExistence type="predicted"/>
<feature type="region of interest" description="Disordered" evidence="1">
    <location>
        <begin position="35"/>
        <end position="94"/>
    </location>
</feature>
<keyword evidence="3" id="KW-1185">Reference proteome</keyword>
<name>A0A9J6G8M7_HAELO</name>
<organism evidence="2 3">
    <name type="scientific">Haemaphysalis longicornis</name>
    <name type="common">Bush tick</name>
    <dbReference type="NCBI Taxonomy" id="44386"/>
    <lineage>
        <taxon>Eukaryota</taxon>
        <taxon>Metazoa</taxon>
        <taxon>Ecdysozoa</taxon>
        <taxon>Arthropoda</taxon>
        <taxon>Chelicerata</taxon>
        <taxon>Arachnida</taxon>
        <taxon>Acari</taxon>
        <taxon>Parasitiformes</taxon>
        <taxon>Ixodida</taxon>
        <taxon>Ixodoidea</taxon>
        <taxon>Ixodidae</taxon>
        <taxon>Haemaphysalinae</taxon>
        <taxon>Haemaphysalis</taxon>
    </lineage>
</organism>
<evidence type="ECO:0000313" key="3">
    <source>
        <dbReference type="Proteomes" id="UP000821853"/>
    </source>
</evidence>